<proteinExistence type="predicted"/>
<keyword evidence="3" id="KW-1185">Reference proteome</keyword>
<gene>
    <name evidence="2" type="ordered locus">Srot_0252</name>
</gene>
<evidence type="ECO:0000313" key="3">
    <source>
        <dbReference type="Proteomes" id="UP000002247"/>
    </source>
</evidence>
<reference evidence="2 3" key="1">
    <citation type="journal article" date="2010" name="Stand. Genomic Sci.">
        <title>Complete genome sequence of Segniliparus rotundus type strain (CDC 1076).</title>
        <authorList>
            <person name="Sikorski J."/>
            <person name="Lapidus A."/>
            <person name="Copeland A."/>
            <person name="Misra M."/>
            <person name="Glavina Del Rio T."/>
            <person name="Nolan M."/>
            <person name="Lucas S."/>
            <person name="Chen F."/>
            <person name="Tice H."/>
            <person name="Cheng J.F."/>
            <person name="Jando M."/>
            <person name="Schneider S."/>
            <person name="Bruce D."/>
            <person name="Goodwin L."/>
            <person name="Pitluck S."/>
            <person name="Liolios K."/>
            <person name="Mikhailova N."/>
            <person name="Pati A."/>
            <person name="Ivanova N."/>
            <person name="Mavromatis K."/>
            <person name="Chen A."/>
            <person name="Palaniappan K."/>
            <person name="Chertkov O."/>
            <person name="Land M."/>
            <person name="Hauser L."/>
            <person name="Chang Y.J."/>
            <person name="Jeffries C.D."/>
            <person name="Brettin T."/>
            <person name="Detter J.C."/>
            <person name="Han C."/>
            <person name="Rohde M."/>
            <person name="Goker M."/>
            <person name="Bristow J."/>
            <person name="Eisen J.A."/>
            <person name="Markowitz V."/>
            <person name="Hugenholtz P."/>
            <person name="Kyrpides N.C."/>
            <person name="Klenk H.P."/>
        </authorList>
    </citation>
    <scope>NUCLEOTIDE SEQUENCE [LARGE SCALE GENOMIC DNA]</scope>
    <source>
        <strain evidence="3">ATCC BAA-972 / CDC 1076 / CIP 108378 / DSM 44985 / JCM 13578</strain>
    </source>
</reference>
<dbReference type="OrthoDB" id="3828153at2"/>
<name>D6ZAY0_SEGRD</name>
<dbReference type="KEGG" id="srt:Srot_0252"/>
<dbReference type="HOGENOM" id="CLU_966096_0_0_11"/>
<protein>
    <submittedName>
        <fullName evidence="2">Uncharacterized protein</fullName>
    </submittedName>
</protein>
<dbReference type="RefSeq" id="WP_013137195.1">
    <property type="nucleotide sequence ID" value="NC_014168.1"/>
</dbReference>
<evidence type="ECO:0000313" key="2">
    <source>
        <dbReference type="EMBL" id="ADG96739.1"/>
    </source>
</evidence>
<sequence>MTQPHEKLPPARNPKPLEERIRILDEELPQLRVSGESACRRVFATVGHERALLELRLAWEALADEFELARGSRNEPLGHVALARIIETAVHAALAGYSQAVVDAMHEPKPAGASLENQFYDEYWDLPEDERPDSVDDYIRQRKAELGGPVQPEDQYQADEAAAQERIRAEVGSLADLDPDKLRVTESWMTDEAAELRERYAETVRKLQAFDPAGVRGVGKDNPHNPIVKVTVSMASAFELELGERVWSDPGSRLGQAVVKAHAAARADFAAKMHDGGITLWGDGRPDEEQPGGAPSRA</sequence>
<evidence type="ECO:0000256" key="1">
    <source>
        <dbReference type="SAM" id="MobiDB-lite"/>
    </source>
</evidence>
<accession>D6ZAY0</accession>
<dbReference type="Proteomes" id="UP000002247">
    <property type="component" value="Chromosome"/>
</dbReference>
<feature type="region of interest" description="Disordered" evidence="1">
    <location>
        <begin position="279"/>
        <end position="298"/>
    </location>
</feature>
<dbReference type="EMBL" id="CP001958">
    <property type="protein sequence ID" value="ADG96739.1"/>
    <property type="molecule type" value="Genomic_DNA"/>
</dbReference>
<dbReference type="AlphaFoldDB" id="D6ZAY0"/>
<dbReference type="STRING" id="640132.Srot_0252"/>
<organism evidence="2 3">
    <name type="scientific">Segniliparus rotundus (strain ATCC BAA-972 / CDC 1076 / CIP 108378 / DSM 44985 / JCM 13578)</name>
    <dbReference type="NCBI Taxonomy" id="640132"/>
    <lineage>
        <taxon>Bacteria</taxon>
        <taxon>Bacillati</taxon>
        <taxon>Actinomycetota</taxon>
        <taxon>Actinomycetes</taxon>
        <taxon>Mycobacteriales</taxon>
        <taxon>Segniliparaceae</taxon>
        <taxon>Segniliparus</taxon>
    </lineage>
</organism>